<proteinExistence type="predicted"/>
<dbReference type="Pfam" id="PF22754">
    <property type="entry name" value="bHLH-TF_ACT-like_plant"/>
    <property type="match status" value="1"/>
</dbReference>
<evidence type="ECO:0000313" key="10">
    <source>
        <dbReference type="Proteomes" id="UP000515121"/>
    </source>
</evidence>
<dbReference type="GO" id="GO:0000976">
    <property type="term" value="F:transcription cis-regulatory region binding"/>
    <property type="evidence" value="ECO:0007669"/>
    <property type="project" value="TreeGrafter"/>
</dbReference>
<dbReference type="CDD" id="cd11449">
    <property type="entry name" value="bHLH_AtAIB_like"/>
    <property type="match status" value="1"/>
</dbReference>
<keyword evidence="4 6" id="KW-0804">Transcription</keyword>
<dbReference type="KEGG" id="dzi:111290819"/>
<dbReference type="InterPro" id="IPR036638">
    <property type="entry name" value="HLH_DNA-bd_sf"/>
</dbReference>
<dbReference type="InterPro" id="IPR045084">
    <property type="entry name" value="AIB/MYC-like"/>
</dbReference>
<dbReference type="RefSeq" id="XP_022738037.1">
    <property type="nucleotide sequence ID" value="XM_022882302.1"/>
</dbReference>
<keyword evidence="10" id="KW-1185">Reference proteome</keyword>
<dbReference type="Pfam" id="PF00010">
    <property type="entry name" value="HLH"/>
    <property type="match status" value="1"/>
</dbReference>
<dbReference type="PANTHER" id="PTHR11514">
    <property type="entry name" value="MYC"/>
    <property type="match status" value="1"/>
</dbReference>
<reference evidence="11" key="1">
    <citation type="submission" date="2025-08" db="UniProtKB">
        <authorList>
            <consortium name="RefSeq"/>
        </authorList>
    </citation>
    <scope>IDENTIFICATION</scope>
    <source>
        <tissue evidence="11">Fruit stalk</tissue>
    </source>
</reference>
<feature type="domain" description="BHLH" evidence="9">
    <location>
        <begin position="297"/>
        <end position="346"/>
    </location>
</feature>
<evidence type="ECO:0000256" key="7">
    <source>
        <dbReference type="SAM" id="Coils"/>
    </source>
</evidence>
<feature type="compositionally biased region" description="Basic and acidic residues" evidence="8">
    <location>
        <begin position="245"/>
        <end position="256"/>
    </location>
</feature>
<accession>A0A6P5YCE2</accession>
<evidence type="ECO:0000256" key="8">
    <source>
        <dbReference type="SAM" id="MobiDB-lite"/>
    </source>
</evidence>
<dbReference type="GO" id="GO:0046983">
    <property type="term" value="F:protein dimerization activity"/>
    <property type="evidence" value="ECO:0007669"/>
    <property type="project" value="InterPro"/>
</dbReference>
<evidence type="ECO:0000259" key="9">
    <source>
        <dbReference type="PROSITE" id="PS50888"/>
    </source>
</evidence>
<comment type="subcellular location">
    <subcellularLocation>
        <location evidence="1 6">Nucleus</location>
    </subcellularLocation>
</comment>
<keyword evidence="5 6" id="KW-0539">Nucleus</keyword>
<evidence type="ECO:0000256" key="5">
    <source>
        <dbReference type="ARBA" id="ARBA00023242"/>
    </source>
</evidence>
<dbReference type="InterPro" id="IPR011598">
    <property type="entry name" value="bHLH_dom"/>
</dbReference>
<feature type="region of interest" description="Disordered" evidence="8">
    <location>
        <begin position="245"/>
        <end position="273"/>
    </location>
</feature>
<dbReference type="GeneID" id="111290819"/>
<dbReference type="SMART" id="SM00353">
    <property type="entry name" value="HLH"/>
    <property type="match status" value="1"/>
</dbReference>
<evidence type="ECO:0000256" key="3">
    <source>
        <dbReference type="ARBA" id="ARBA00023125"/>
    </source>
</evidence>
<dbReference type="OrthoDB" id="1926382at2759"/>
<dbReference type="Proteomes" id="UP000515121">
    <property type="component" value="Unplaced"/>
</dbReference>
<dbReference type="GO" id="GO:0003700">
    <property type="term" value="F:DNA-binding transcription factor activity"/>
    <property type="evidence" value="ECO:0007669"/>
    <property type="project" value="InterPro"/>
</dbReference>
<organism evidence="10 11">
    <name type="scientific">Durio zibethinus</name>
    <name type="common">Durian</name>
    <dbReference type="NCBI Taxonomy" id="66656"/>
    <lineage>
        <taxon>Eukaryota</taxon>
        <taxon>Viridiplantae</taxon>
        <taxon>Streptophyta</taxon>
        <taxon>Embryophyta</taxon>
        <taxon>Tracheophyta</taxon>
        <taxon>Spermatophyta</taxon>
        <taxon>Magnoliopsida</taxon>
        <taxon>eudicotyledons</taxon>
        <taxon>Gunneridae</taxon>
        <taxon>Pentapetalae</taxon>
        <taxon>rosids</taxon>
        <taxon>malvids</taxon>
        <taxon>Malvales</taxon>
        <taxon>Malvaceae</taxon>
        <taxon>Helicteroideae</taxon>
        <taxon>Durio</taxon>
    </lineage>
</organism>
<feature type="coiled-coil region" evidence="7">
    <location>
        <begin position="336"/>
        <end position="363"/>
    </location>
</feature>
<evidence type="ECO:0000256" key="4">
    <source>
        <dbReference type="ARBA" id="ARBA00023163"/>
    </source>
</evidence>
<evidence type="ECO:0000256" key="6">
    <source>
        <dbReference type="RuleBase" id="RU369104"/>
    </source>
</evidence>
<sequence>MSSSSSFSLITFGQNASPTLQQRLQFIIVQSRPKWWVYSIFWQASRDAHGQLVLSWGDGYFRGTRDFTGKSSNKLSQPKFVSNFERKRSGKEVQALFSEEMDMDRMVDGDVTDYEWFYTVSITRSFAIGDGILGKAFGSGSYIWLSGDQELQLYDCERVREARMRGIQTLVCLSTSFGVVELGSSEMIKEDWAMVQLAKSIFGSDINSLGSKQPGQESQVQISTQSVPFLDFGMVSGDQKEWILEEKQQGETKKDTTGLGRWSSDSGADSDGNFASADTECNAWLKKRGRKPGSGKESPLNHVEAERQRRERLNHRFYALRSVVPNVSKMDKASLLSDTVAYIKELKSKIDELQTKLQAQSQRSKSYAINVFDNQISTTSSFDNTRPFSNYGPKTMAVCVKIIGSDAMIRVQCPDVNYPAARLMDALRDLELHIHHASVSHVNELVLQDVVVRVPTGFISEEVLRTAILQRCRLN</sequence>
<dbReference type="PANTHER" id="PTHR11514:SF115">
    <property type="entry name" value="TRANSCRIPTION FACTOR"/>
    <property type="match status" value="1"/>
</dbReference>
<protein>
    <recommendedName>
        <fullName evidence="6">Transcription factor</fullName>
        <shortName evidence="6">bHLH transcription factor</shortName>
    </recommendedName>
    <alternativeName>
        <fullName evidence="6">Basic helix-loop-helix protein</fullName>
    </alternativeName>
</protein>
<dbReference type="Gene3D" id="4.10.280.10">
    <property type="entry name" value="Helix-loop-helix DNA-binding domain"/>
    <property type="match status" value="1"/>
</dbReference>
<gene>
    <name evidence="11" type="primary">LOC111290819</name>
</gene>
<evidence type="ECO:0000256" key="2">
    <source>
        <dbReference type="ARBA" id="ARBA00023015"/>
    </source>
</evidence>
<keyword evidence="3" id="KW-0238">DNA-binding</keyword>
<evidence type="ECO:0000256" key="1">
    <source>
        <dbReference type="ARBA" id="ARBA00004123"/>
    </source>
</evidence>
<dbReference type="InterPro" id="IPR054502">
    <property type="entry name" value="bHLH-TF_ACT-like_plant"/>
</dbReference>
<dbReference type="AlphaFoldDB" id="A0A6P5YCE2"/>
<name>A0A6P5YCE2_DURZI</name>
<keyword evidence="2 6" id="KW-0805">Transcription regulation</keyword>
<dbReference type="GO" id="GO:0005634">
    <property type="term" value="C:nucleus"/>
    <property type="evidence" value="ECO:0007669"/>
    <property type="project" value="UniProtKB-SubCell"/>
</dbReference>
<evidence type="ECO:0000313" key="11">
    <source>
        <dbReference type="RefSeq" id="XP_022738037.1"/>
    </source>
</evidence>
<dbReference type="SUPFAM" id="SSF47459">
    <property type="entry name" value="HLH, helix-loop-helix DNA-binding domain"/>
    <property type="match status" value="1"/>
</dbReference>
<keyword evidence="7" id="KW-0175">Coiled coil</keyword>
<feature type="region of interest" description="Disordered" evidence="8">
    <location>
        <begin position="287"/>
        <end position="307"/>
    </location>
</feature>
<dbReference type="InterPro" id="IPR025610">
    <property type="entry name" value="MYC/MYB_N"/>
</dbReference>
<dbReference type="PROSITE" id="PS50888">
    <property type="entry name" value="BHLH"/>
    <property type="match status" value="1"/>
</dbReference>
<dbReference type="Pfam" id="PF14215">
    <property type="entry name" value="bHLH-MYC_N"/>
    <property type="match status" value="1"/>
</dbReference>